<feature type="region of interest" description="Disordered" evidence="1">
    <location>
        <begin position="153"/>
        <end position="180"/>
    </location>
</feature>
<feature type="region of interest" description="Disordered" evidence="1">
    <location>
        <begin position="33"/>
        <end position="70"/>
    </location>
</feature>
<sequence>MSSALPRTLDEIIASSALVLLQSQLPVFCSTSSNQISDGSSRIGGCENDEVEVNRDSSSSTSSSSTTTSAYGSFNSVLTWRFPSFLHRDPLILLLHAMETQCKNDVVRKARTPRIFCSQLTSPWKIQHISIGWKQNQRRRVETETSVAVQRHGCNPYFNSNDGNGQEATSSTISSTVSSPSPRYSFRNLVCRDSQKSAINDKKRKKKMRYVRTEMALSGASESRNRKEYFSKGVRRQAVAIKGLLYGKGSTSEIIIRNLLGNSPDTSKALRMLLKQREVTRTGSGGRSDPFLYKVLK</sequence>
<accession>A0A0K9PI37</accession>
<dbReference type="PANTHER" id="PTHR34799:SF2">
    <property type="entry name" value="OS07G0656300 PROTEIN"/>
    <property type="match status" value="1"/>
</dbReference>
<organism evidence="3 4">
    <name type="scientific">Zostera marina</name>
    <name type="common">Eelgrass</name>
    <dbReference type="NCBI Taxonomy" id="29655"/>
    <lineage>
        <taxon>Eukaryota</taxon>
        <taxon>Viridiplantae</taxon>
        <taxon>Streptophyta</taxon>
        <taxon>Embryophyta</taxon>
        <taxon>Tracheophyta</taxon>
        <taxon>Spermatophyta</taxon>
        <taxon>Magnoliopsida</taxon>
        <taxon>Liliopsida</taxon>
        <taxon>Zosteraceae</taxon>
        <taxon>Zostera</taxon>
    </lineage>
</organism>
<evidence type="ECO:0000259" key="2">
    <source>
        <dbReference type="Pfam" id="PF25370"/>
    </source>
</evidence>
<dbReference type="AlphaFoldDB" id="A0A0K9PI37"/>
<proteinExistence type="predicted"/>
<evidence type="ECO:0000313" key="3">
    <source>
        <dbReference type="EMBL" id="KMZ67917.1"/>
    </source>
</evidence>
<evidence type="ECO:0000256" key="1">
    <source>
        <dbReference type="SAM" id="MobiDB-lite"/>
    </source>
</evidence>
<name>A0A0K9PI37_ZOSMR</name>
<keyword evidence="4" id="KW-1185">Reference proteome</keyword>
<comment type="caution">
    <text evidence="3">The sequence shown here is derived from an EMBL/GenBank/DDBJ whole genome shotgun (WGS) entry which is preliminary data.</text>
</comment>
<evidence type="ECO:0000313" key="4">
    <source>
        <dbReference type="Proteomes" id="UP000036987"/>
    </source>
</evidence>
<feature type="compositionally biased region" description="Low complexity" evidence="1">
    <location>
        <begin position="169"/>
        <end position="180"/>
    </location>
</feature>
<feature type="compositionally biased region" description="Low complexity" evidence="1">
    <location>
        <begin position="57"/>
        <end position="69"/>
    </location>
</feature>
<protein>
    <recommendedName>
        <fullName evidence="2">HTH three-helical bundle domain-containing protein</fullName>
    </recommendedName>
</protein>
<feature type="compositionally biased region" description="Polar residues" evidence="1">
    <location>
        <begin position="157"/>
        <end position="168"/>
    </location>
</feature>
<dbReference type="PANTHER" id="PTHR34799">
    <property type="entry name" value="OS07G0656300 PROTEIN"/>
    <property type="match status" value="1"/>
</dbReference>
<reference evidence="4" key="1">
    <citation type="journal article" date="2016" name="Nature">
        <title>The genome of the seagrass Zostera marina reveals angiosperm adaptation to the sea.</title>
        <authorList>
            <person name="Olsen J.L."/>
            <person name="Rouze P."/>
            <person name="Verhelst B."/>
            <person name="Lin Y.-C."/>
            <person name="Bayer T."/>
            <person name="Collen J."/>
            <person name="Dattolo E."/>
            <person name="De Paoli E."/>
            <person name="Dittami S."/>
            <person name="Maumus F."/>
            <person name="Michel G."/>
            <person name="Kersting A."/>
            <person name="Lauritano C."/>
            <person name="Lohaus R."/>
            <person name="Toepel M."/>
            <person name="Tonon T."/>
            <person name="Vanneste K."/>
            <person name="Amirebrahimi M."/>
            <person name="Brakel J."/>
            <person name="Bostroem C."/>
            <person name="Chovatia M."/>
            <person name="Grimwood J."/>
            <person name="Jenkins J.W."/>
            <person name="Jueterbock A."/>
            <person name="Mraz A."/>
            <person name="Stam W.T."/>
            <person name="Tice H."/>
            <person name="Bornberg-Bauer E."/>
            <person name="Green P.J."/>
            <person name="Pearson G.A."/>
            <person name="Procaccini G."/>
            <person name="Duarte C.M."/>
            <person name="Schmutz J."/>
            <person name="Reusch T.B.H."/>
            <person name="Van de Peer Y."/>
        </authorList>
    </citation>
    <scope>NUCLEOTIDE SEQUENCE [LARGE SCALE GENOMIC DNA]</scope>
    <source>
        <strain evidence="4">cv. Finnish</strain>
    </source>
</reference>
<dbReference type="Proteomes" id="UP000036987">
    <property type="component" value="Unassembled WGS sequence"/>
</dbReference>
<dbReference type="EMBL" id="LFYR01000874">
    <property type="protein sequence ID" value="KMZ67917.1"/>
    <property type="molecule type" value="Genomic_DNA"/>
</dbReference>
<dbReference type="OrthoDB" id="515857at2759"/>
<feature type="domain" description="HTH three-helical bundle" evidence="2">
    <location>
        <begin position="231"/>
        <end position="272"/>
    </location>
</feature>
<gene>
    <name evidence="3" type="ORF">ZOSMA_252G00180</name>
</gene>
<dbReference type="InterPro" id="IPR057523">
    <property type="entry name" value="HTH_74"/>
</dbReference>
<dbReference type="Pfam" id="PF25370">
    <property type="entry name" value="HTH_74"/>
    <property type="match status" value="1"/>
</dbReference>